<gene>
    <name evidence="5" type="ORF">NG99_08815</name>
</gene>
<proteinExistence type="predicted"/>
<dbReference type="InterPro" id="IPR010982">
    <property type="entry name" value="Lambda_DNA-bd_dom_sf"/>
</dbReference>
<evidence type="ECO:0000256" key="2">
    <source>
        <dbReference type="ARBA" id="ARBA00023125"/>
    </source>
</evidence>
<dbReference type="EMBL" id="JRUQ01000027">
    <property type="protein sequence ID" value="KGT94698.1"/>
    <property type="molecule type" value="Genomic_DNA"/>
</dbReference>
<dbReference type="STRING" id="371042.NG99_08815"/>
<dbReference type="Pfam" id="PF01381">
    <property type="entry name" value="HTH_3"/>
    <property type="match status" value="1"/>
</dbReference>
<name>A0A0A4AA42_9GAMM</name>
<dbReference type="InterPro" id="IPR052359">
    <property type="entry name" value="HTH-type_reg/antitoxin"/>
</dbReference>
<evidence type="ECO:0000256" key="1">
    <source>
        <dbReference type="ARBA" id="ARBA00023015"/>
    </source>
</evidence>
<reference evidence="5 6" key="1">
    <citation type="submission" date="2014-10" db="EMBL/GenBank/DDBJ databases">
        <title>Genome sequence of Erwinia typographi M043b.</title>
        <authorList>
            <person name="Chan K.-G."/>
            <person name="Tan W.-S."/>
        </authorList>
    </citation>
    <scope>NUCLEOTIDE SEQUENCE [LARGE SCALE GENOMIC DNA]</scope>
    <source>
        <strain evidence="5 6">M043b</strain>
    </source>
</reference>
<dbReference type="PROSITE" id="PS50943">
    <property type="entry name" value="HTH_CROC1"/>
    <property type="match status" value="1"/>
</dbReference>
<keyword evidence="2" id="KW-0238">DNA-binding</keyword>
<evidence type="ECO:0000313" key="5">
    <source>
        <dbReference type="EMBL" id="KGT94698.1"/>
    </source>
</evidence>
<dbReference type="RefSeq" id="WP_034890970.1">
    <property type="nucleotide sequence ID" value="NZ_JRUQ01000027.1"/>
</dbReference>
<dbReference type="InterPro" id="IPR001387">
    <property type="entry name" value="Cro/C1-type_HTH"/>
</dbReference>
<evidence type="ECO:0000256" key="3">
    <source>
        <dbReference type="ARBA" id="ARBA00023163"/>
    </source>
</evidence>
<keyword evidence="6" id="KW-1185">Reference proteome</keyword>
<comment type="caution">
    <text evidence="5">The sequence shown here is derived from an EMBL/GenBank/DDBJ whole genome shotgun (WGS) entry which is preliminary data.</text>
</comment>
<dbReference type="NCBIfam" id="NF041265">
    <property type="entry name" value="NadS"/>
    <property type="match status" value="1"/>
</dbReference>
<accession>A0A0A4AA42</accession>
<dbReference type="SMART" id="SM00530">
    <property type="entry name" value="HTH_XRE"/>
    <property type="match status" value="1"/>
</dbReference>
<evidence type="ECO:0000313" key="6">
    <source>
        <dbReference type="Proteomes" id="UP000030351"/>
    </source>
</evidence>
<dbReference type="InterPro" id="IPR047761">
    <property type="entry name" value="NadS-like"/>
</dbReference>
<feature type="domain" description="HTH cro/C1-type" evidence="4">
    <location>
        <begin position="37"/>
        <end position="90"/>
    </location>
</feature>
<protein>
    <submittedName>
        <fullName evidence="5">Cro/Cl family transcriptional regulator</fullName>
    </submittedName>
</protein>
<dbReference type="SUPFAM" id="SSF47413">
    <property type="entry name" value="lambda repressor-like DNA-binding domains"/>
    <property type="match status" value="1"/>
</dbReference>
<dbReference type="PANTHER" id="PTHR36511:SF4">
    <property type="entry name" value="ANTITOXIN MQSA"/>
    <property type="match status" value="1"/>
</dbReference>
<dbReference type="OrthoDB" id="9799384at2"/>
<dbReference type="PANTHER" id="PTHR36511">
    <property type="entry name" value="MERR FAMILY BACTERIAL REGULATORY PROTEIN"/>
    <property type="match status" value="1"/>
</dbReference>
<dbReference type="eggNOG" id="COG2944">
    <property type="taxonomic scope" value="Bacteria"/>
</dbReference>
<keyword evidence="1" id="KW-0805">Transcription regulation</keyword>
<dbReference type="GO" id="GO:0003677">
    <property type="term" value="F:DNA binding"/>
    <property type="evidence" value="ECO:0007669"/>
    <property type="project" value="UniProtKB-KW"/>
</dbReference>
<sequence>MDKKLFERLKESMTQMNEIVEGSREPSRETTVIAVQVKAIRAASGLSQSGFAKLISVSVDTLKNWEQGRREPTGPAKVLLRAIERDPQHVLPALSAKS</sequence>
<organism evidence="5 6">
    <name type="scientific">Erwinia typographi</name>
    <dbReference type="NCBI Taxonomy" id="371042"/>
    <lineage>
        <taxon>Bacteria</taxon>
        <taxon>Pseudomonadati</taxon>
        <taxon>Pseudomonadota</taxon>
        <taxon>Gammaproteobacteria</taxon>
        <taxon>Enterobacterales</taxon>
        <taxon>Erwiniaceae</taxon>
        <taxon>Erwinia</taxon>
    </lineage>
</organism>
<keyword evidence="3" id="KW-0804">Transcription</keyword>
<dbReference type="Gene3D" id="1.10.260.40">
    <property type="entry name" value="lambda repressor-like DNA-binding domains"/>
    <property type="match status" value="1"/>
</dbReference>
<dbReference type="AlphaFoldDB" id="A0A0A4AA42"/>
<evidence type="ECO:0000259" key="4">
    <source>
        <dbReference type="PROSITE" id="PS50943"/>
    </source>
</evidence>
<dbReference type="Proteomes" id="UP000030351">
    <property type="component" value="Unassembled WGS sequence"/>
</dbReference>
<dbReference type="CDD" id="cd00093">
    <property type="entry name" value="HTH_XRE"/>
    <property type="match status" value="1"/>
</dbReference>